<dbReference type="Gene3D" id="3.30.70.1320">
    <property type="entry name" value="Multidrug efflux transporter AcrB pore domain like"/>
    <property type="match status" value="1"/>
</dbReference>
<feature type="transmembrane region" description="Helical" evidence="1">
    <location>
        <begin position="863"/>
        <end position="882"/>
    </location>
</feature>
<keyword evidence="1" id="KW-0472">Membrane</keyword>
<dbReference type="Pfam" id="PF00873">
    <property type="entry name" value="ACR_tran"/>
    <property type="match status" value="1"/>
</dbReference>
<dbReference type="RefSeq" id="WP_227018964.1">
    <property type="nucleotide sequence ID" value="NZ_JAGSND010000008.1"/>
</dbReference>
<dbReference type="SUPFAM" id="SSF82866">
    <property type="entry name" value="Multidrug efflux transporter AcrB transmembrane domain"/>
    <property type="match status" value="2"/>
</dbReference>
<dbReference type="SUPFAM" id="SSF82714">
    <property type="entry name" value="Multidrug efflux transporter AcrB TolC docking domain, DN and DC subdomains"/>
    <property type="match status" value="2"/>
</dbReference>
<feature type="transmembrane region" description="Helical" evidence="1">
    <location>
        <begin position="889"/>
        <end position="909"/>
    </location>
</feature>
<feature type="transmembrane region" description="Helical" evidence="1">
    <location>
        <begin position="357"/>
        <end position="377"/>
    </location>
</feature>
<keyword evidence="3" id="KW-1185">Reference proteome</keyword>
<reference evidence="2" key="2">
    <citation type="submission" date="2021-04" db="EMBL/GenBank/DDBJ databases">
        <authorList>
            <person name="Liu J."/>
        </authorList>
    </citation>
    <scope>NUCLEOTIDE SEQUENCE</scope>
    <source>
        <strain evidence="2">BAD-6</strain>
    </source>
</reference>
<dbReference type="Gene3D" id="3.30.2090.10">
    <property type="entry name" value="Multidrug efflux transporter AcrB TolC docking domain, DN and DC subdomains"/>
    <property type="match status" value="2"/>
</dbReference>
<accession>A0A8J7W109</accession>
<reference evidence="2" key="1">
    <citation type="submission" date="2021-04" db="EMBL/GenBank/DDBJ databases">
        <title>Sinoanaerobacter chloroacetimidivorans sp. nov., an obligate anaerobic bacterium isolated from anaerobic sludge.</title>
        <authorList>
            <person name="Bao Y."/>
        </authorList>
    </citation>
    <scope>NUCLEOTIDE SEQUENCE</scope>
    <source>
        <strain evidence="2">BAD-6</strain>
    </source>
</reference>
<dbReference type="Gene3D" id="3.30.70.1430">
    <property type="entry name" value="Multidrug efflux transporter AcrB pore domain"/>
    <property type="match status" value="2"/>
</dbReference>
<dbReference type="EMBL" id="JAGSND010000008">
    <property type="protein sequence ID" value="MBR0598842.1"/>
    <property type="molecule type" value="Genomic_DNA"/>
</dbReference>
<keyword evidence="1" id="KW-1133">Transmembrane helix</keyword>
<dbReference type="GO" id="GO:0042910">
    <property type="term" value="F:xenobiotic transmembrane transporter activity"/>
    <property type="evidence" value="ECO:0007669"/>
    <property type="project" value="TreeGrafter"/>
</dbReference>
<dbReference type="PRINTS" id="PR00702">
    <property type="entry name" value="ACRIFLAVINRP"/>
</dbReference>
<proteinExistence type="predicted"/>
<feature type="transmembrane region" description="Helical" evidence="1">
    <location>
        <begin position="994"/>
        <end position="1018"/>
    </location>
</feature>
<dbReference type="InterPro" id="IPR027463">
    <property type="entry name" value="AcrB_DN_DC_subdom"/>
</dbReference>
<dbReference type="Gene3D" id="1.20.1640.10">
    <property type="entry name" value="Multidrug efflux transporter AcrB transmembrane domain"/>
    <property type="match status" value="2"/>
</dbReference>
<dbReference type="GO" id="GO:0005886">
    <property type="term" value="C:plasma membrane"/>
    <property type="evidence" value="ECO:0007669"/>
    <property type="project" value="TreeGrafter"/>
</dbReference>
<sequence>MNFSKTAIKRPVTTLMLMFIIVVLGAVSFSKLPLDLYPKMELPVALVMVQYPNAAPTEIENLVTKPVEQQIATVENISSITSYTMDGSSIVIAEFENGTDMDFASLDMREKVALISDYLPENASEPMIFSLNPNMMPVSQIYVSGDLTLTELNSIVEDDILPALERSEGVAAASSFGGTEQEIRIEFNQERLAGYNLTLSDISKILSAENINLPSGNVDKGSKELVVRTIGEFDSLDDLKRVPLALPTREIIYLDDVATVTEGTKDQTSIGRVNQVPAIGISITKQSTANTVIVSGKVNAALENLREKHPELEFTVSYDQADYIKKSIYNVAETAVMGCILAVIVCFFFLRNIASTMIIAISIPTSIIATFIIMYFTGLTMNILSLSGLAIGIGMLVDDSIVVMENVYRKRDEGISAMEASIIGTKEVSMPVFTATMTKIAVFLPIVFVEGMAATIFKEFSYTIGFALLCSLLVALTVVPMLCSRLLNTKDMGTHIHFKGRSYELKLLPLFEKGLNYITDHYMRIIKYSLGHRKKVLIWATVFLIASAALVGFVGGELLPSSDEGSFTITAEMPYGTSLEEKDATVSQIEDYVVHNIPELKVCSISIGNSNMFSMSSANESTITVNLIDKKDRKRSTTEITNQASRDLQHIVGAKLTFAESSSMSMSMNSNPISIALKGDDLDTLRDISKDFEEIIRGVEGTVNVTSDVTEGNPEVRVMINRNNASQYGITSYQLANALESALSGSKATSLKTDGTETDIVLSLNDSYKASVENMKQILVPTVTGQKVTVGEIADFVYDNSPSQINRQDQVRTITVSSNITGRDLQSVSNDINKALSKYQMPVGYTYEAGGEQEEMMESFTSLGYALLLSLVLVYMILASQFESLVQPFIIMMAIPFALTGAFIALFITGTPLSLVAFLGIIMLSGIVVNNSILLIDFINQNKEIYPTRTEAIINAGKFRIRPIFMTMLTTCLGLLPLSLGIGSGGELQAPMGITVIGGLIFSTIITLVIVPVFYTIMDDLHLKRMKKKNEKKSLKQLEVAE</sequence>
<dbReference type="PANTHER" id="PTHR32063:SF0">
    <property type="entry name" value="SWARMING MOTILITY PROTEIN SWRC"/>
    <property type="match status" value="1"/>
</dbReference>
<dbReference type="InterPro" id="IPR001036">
    <property type="entry name" value="Acrflvin-R"/>
</dbReference>
<protein>
    <submittedName>
        <fullName evidence="2">Efflux RND transporter permease subunit</fullName>
    </submittedName>
</protein>
<keyword evidence="1" id="KW-0812">Transmembrane</keyword>
<dbReference type="AlphaFoldDB" id="A0A8J7W109"/>
<feature type="transmembrane region" description="Helical" evidence="1">
    <location>
        <begin position="915"/>
        <end position="940"/>
    </location>
</feature>
<dbReference type="PANTHER" id="PTHR32063">
    <property type="match status" value="1"/>
</dbReference>
<dbReference type="Gene3D" id="3.30.70.1440">
    <property type="entry name" value="Multidrug efflux transporter AcrB pore domain"/>
    <property type="match status" value="1"/>
</dbReference>
<name>A0A8J7W109_9FIRM</name>
<organism evidence="2 3">
    <name type="scientific">Sinanaerobacter chloroacetimidivorans</name>
    <dbReference type="NCBI Taxonomy" id="2818044"/>
    <lineage>
        <taxon>Bacteria</taxon>
        <taxon>Bacillati</taxon>
        <taxon>Bacillota</taxon>
        <taxon>Clostridia</taxon>
        <taxon>Peptostreptococcales</taxon>
        <taxon>Anaerovoracaceae</taxon>
        <taxon>Sinanaerobacter</taxon>
    </lineage>
</organism>
<feature type="transmembrane region" description="Helical" evidence="1">
    <location>
        <begin position="536"/>
        <end position="556"/>
    </location>
</feature>
<feature type="transmembrane region" description="Helical" evidence="1">
    <location>
        <begin position="328"/>
        <end position="350"/>
    </location>
</feature>
<evidence type="ECO:0000313" key="2">
    <source>
        <dbReference type="EMBL" id="MBR0598842.1"/>
    </source>
</evidence>
<dbReference type="SUPFAM" id="SSF82693">
    <property type="entry name" value="Multidrug efflux transporter AcrB pore domain, PN1, PN2, PC1 and PC2 subdomains"/>
    <property type="match status" value="3"/>
</dbReference>
<dbReference type="Proteomes" id="UP000675664">
    <property type="component" value="Unassembled WGS sequence"/>
</dbReference>
<feature type="transmembrane region" description="Helical" evidence="1">
    <location>
        <begin position="12"/>
        <end position="30"/>
    </location>
</feature>
<comment type="caution">
    <text evidence="2">The sequence shown here is derived from an EMBL/GenBank/DDBJ whole genome shotgun (WGS) entry which is preliminary data.</text>
</comment>
<evidence type="ECO:0000313" key="3">
    <source>
        <dbReference type="Proteomes" id="UP000675664"/>
    </source>
</evidence>
<evidence type="ECO:0000256" key="1">
    <source>
        <dbReference type="SAM" id="Phobius"/>
    </source>
</evidence>
<feature type="transmembrane region" description="Helical" evidence="1">
    <location>
        <begin position="961"/>
        <end position="982"/>
    </location>
</feature>
<gene>
    <name evidence="2" type="ORF">KCX82_13205</name>
</gene>
<feature type="transmembrane region" description="Helical" evidence="1">
    <location>
        <begin position="460"/>
        <end position="483"/>
    </location>
</feature>
<feature type="transmembrane region" description="Helical" evidence="1">
    <location>
        <begin position="383"/>
        <end position="408"/>
    </location>
</feature>